<gene>
    <name evidence="3" type="ORF">A5888_001235</name>
    <name evidence="2" type="ORF">A5888_001244</name>
</gene>
<evidence type="ECO:0008006" key="5">
    <source>
        <dbReference type="Google" id="ProtNLM"/>
    </source>
</evidence>
<dbReference type="InterPro" id="IPR043129">
    <property type="entry name" value="ATPase_NBD"/>
</dbReference>
<dbReference type="PANTHER" id="PTHR18964:SF149">
    <property type="entry name" value="BIFUNCTIONAL UDP-N-ACETYLGLUCOSAMINE 2-EPIMERASE_N-ACETYLMANNOSAMINE KINASE"/>
    <property type="match status" value="1"/>
</dbReference>
<dbReference type="EMBL" id="CP147247">
    <property type="protein sequence ID" value="WYJ89513.1"/>
    <property type="molecule type" value="Genomic_DNA"/>
</dbReference>
<evidence type="ECO:0000313" key="2">
    <source>
        <dbReference type="EMBL" id="OTP19427.1"/>
    </source>
</evidence>
<dbReference type="Gene3D" id="3.30.420.40">
    <property type="match status" value="2"/>
</dbReference>
<reference evidence="3" key="3">
    <citation type="submission" date="2024-03" db="EMBL/GenBank/DDBJ databases">
        <title>The Genome Sequence of Enterococcus sp. DIV0242b.</title>
        <authorList>
            <consortium name="The Broad Institute Genomics Platform"/>
            <consortium name="The Broad Institute Microbial Omics Core"/>
            <consortium name="The Broad Institute Genomic Center for Infectious Diseases"/>
            <person name="Earl A."/>
            <person name="Manson A."/>
            <person name="Gilmore M."/>
            <person name="Schwartman J."/>
            <person name="Shea T."/>
            <person name="Abouelleil A."/>
            <person name="Cao P."/>
            <person name="Chapman S."/>
            <person name="Cusick C."/>
            <person name="Young S."/>
            <person name="Neafsey D."/>
            <person name="Nusbaum C."/>
            <person name="Birren B."/>
        </authorList>
    </citation>
    <scope>NUCLEOTIDE SEQUENCE</scope>
    <source>
        <strain evidence="3">9E7_DIV0242</strain>
    </source>
</reference>
<dbReference type="OrthoDB" id="49666at2"/>
<sequence>MKKISICLDVGGTYIKGALFSNEFKDKYTEIHYYPARSDETKAMILENFDTIFTNLLFEYSESEWIVDTIAIAFPGPFDYEKGISLIKGLGKFNQLYGINLLAELKKIQMKKENEQIRHAAIFFKNDAEAFAFGENHYSKVNRGAYFTIGTGLGSTFIDQQKIVAGARGIPESGMIYDQPFKESIIDDYASARGLEKIIDVYYLDALSGAELYKQAKEGAETARTVFQFFGEYLGQAIKPYISSCKPDEITFGGQISKSFTYFEGGLRKALGKQEQQITLRVSEDTTLRTLEGLFILKEGEKTDEKNY</sequence>
<name>A0A242KED8_9ENTE</name>
<keyword evidence="4" id="KW-1185">Reference proteome</keyword>
<dbReference type="InterPro" id="IPR000600">
    <property type="entry name" value="ROK"/>
</dbReference>
<evidence type="ECO:0000256" key="1">
    <source>
        <dbReference type="ARBA" id="ARBA00006479"/>
    </source>
</evidence>
<reference evidence="2" key="1">
    <citation type="submission" date="2017-05" db="EMBL/GenBank/DDBJ databases">
        <title>The Genome Sequence of Enterococcus sp. 9E7_DIV0242.</title>
        <authorList>
            <consortium name="The Broad Institute Genomics Platform"/>
            <consortium name="The Broad Institute Genomic Center for Infectious Diseases"/>
            <person name="Earl A."/>
            <person name="Manson A."/>
            <person name="Schwartman J."/>
            <person name="Gilmore M."/>
            <person name="Abouelleil A."/>
            <person name="Cao P."/>
            <person name="Chapman S."/>
            <person name="Cusick C."/>
            <person name="Shea T."/>
            <person name="Young S."/>
            <person name="Neafsey D."/>
            <person name="Nusbaum C."/>
            <person name="Birren B."/>
        </authorList>
    </citation>
    <scope>NUCLEOTIDE SEQUENCE [LARGE SCALE GENOMIC DNA]</scope>
    <source>
        <strain evidence="2">9E7_DIV0242</strain>
    </source>
</reference>
<evidence type="ECO:0000313" key="4">
    <source>
        <dbReference type="Proteomes" id="UP000195141"/>
    </source>
</evidence>
<dbReference type="EMBL" id="NGMM01000001">
    <property type="protein sequence ID" value="OTP19427.1"/>
    <property type="molecule type" value="Genomic_DNA"/>
</dbReference>
<dbReference type="AlphaFoldDB" id="A0A242KED8"/>
<organism evidence="2">
    <name type="scientific">Candidatus Enterococcus clewellii</name>
    <dbReference type="NCBI Taxonomy" id="1834193"/>
    <lineage>
        <taxon>Bacteria</taxon>
        <taxon>Bacillati</taxon>
        <taxon>Bacillota</taxon>
        <taxon>Bacilli</taxon>
        <taxon>Lactobacillales</taxon>
        <taxon>Enterococcaceae</taxon>
        <taxon>Enterococcus</taxon>
    </lineage>
</organism>
<proteinExistence type="inferred from homology"/>
<dbReference type="SUPFAM" id="SSF53067">
    <property type="entry name" value="Actin-like ATPase domain"/>
    <property type="match status" value="1"/>
</dbReference>
<accession>A0A242KED8</accession>
<reference evidence="3" key="2">
    <citation type="submission" date="2017-05" db="EMBL/GenBank/DDBJ databases">
        <authorList>
            <consortium name="The Broad Institute Genomics Platform"/>
            <consortium name="The Broad Institute Genomic Center for Infectious Diseases"/>
            <person name="Earl A."/>
            <person name="Manson A."/>
            <person name="Schwartman J."/>
            <person name="Gilmore M."/>
            <person name="Abouelleil A."/>
            <person name="Cao P."/>
            <person name="Chapman S."/>
            <person name="Cusick C."/>
            <person name="Shea T."/>
            <person name="Young S."/>
            <person name="Neafsey D."/>
            <person name="Nusbaum C."/>
            <person name="Birren B."/>
        </authorList>
    </citation>
    <scope>NUCLEOTIDE SEQUENCE</scope>
    <source>
        <strain evidence="3">9E7_DIV0242</strain>
    </source>
</reference>
<dbReference type="RefSeq" id="WP_086348302.1">
    <property type="nucleotide sequence ID" value="NZ_CP147247.1"/>
</dbReference>
<evidence type="ECO:0000313" key="3">
    <source>
        <dbReference type="EMBL" id="WYJ89513.1"/>
    </source>
</evidence>
<dbReference type="PANTHER" id="PTHR18964">
    <property type="entry name" value="ROK (REPRESSOR, ORF, KINASE) FAMILY"/>
    <property type="match status" value="1"/>
</dbReference>
<dbReference type="Proteomes" id="UP000195141">
    <property type="component" value="Chromosome"/>
</dbReference>
<protein>
    <recommendedName>
        <fullName evidence="5">ROK family protein</fullName>
    </recommendedName>
</protein>
<comment type="similarity">
    <text evidence="1">Belongs to the ROK (NagC/XylR) family.</text>
</comment>
<dbReference type="Pfam" id="PF00480">
    <property type="entry name" value="ROK"/>
    <property type="match status" value="1"/>
</dbReference>